<feature type="domain" description="Protein kinase" evidence="12">
    <location>
        <begin position="28"/>
        <end position="284"/>
    </location>
</feature>
<evidence type="ECO:0000259" key="11">
    <source>
        <dbReference type="PROSITE" id="PS50006"/>
    </source>
</evidence>
<dbReference type="SUPFAM" id="SSF56112">
    <property type="entry name" value="Protein kinase-like (PK-like)"/>
    <property type="match status" value="1"/>
</dbReference>
<evidence type="ECO:0000256" key="1">
    <source>
        <dbReference type="ARBA" id="ARBA00012513"/>
    </source>
</evidence>
<dbReference type="EC" id="2.7.11.1" evidence="1"/>
<dbReference type="Gene3D" id="2.60.200.20">
    <property type="match status" value="1"/>
</dbReference>
<accession>A0A5J4KF45</accession>
<dbReference type="EMBL" id="BKZW01000001">
    <property type="protein sequence ID" value="GER85905.1"/>
    <property type="molecule type" value="Genomic_DNA"/>
</dbReference>
<dbReference type="SMART" id="SM00240">
    <property type="entry name" value="FHA"/>
    <property type="match status" value="1"/>
</dbReference>
<dbReference type="Proteomes" id="UP000326912">
    <property type="component" value="Unassembled WGS sequence"/>
</dbReference>
<evidence type="ECO:0000256" key="7">
    <source>
        <dbReference type="ARBA" id="ARBA00047899"/>
    </source>
</evidence>
<dbReference type="CDD" id="cd14014">
    <property type="entry name" value="STKc_PknB_like"/>
    <property type="match status" value="1"/>
</dbReference>
<evidence type="ECO:0000256" key="3">
    <source>
        <dbReference type="ARBA" id="ARBA00022679"/>
    </source>
</evidence>
<dbReference type="PANTHER" id="PTHR43289">
    <property type="entry name" value="MITOGEN-ACTIVATED PROTEIN KINASE KINASE KINASE 20-RELATED"/>
    <property type="match status" value="1"/>
</dbReference>
<evidence type="ECO:0000313" key="13">
    <source>
        <dbReference type="EMBL" id="GER85905.1"/>
    </source>
</evidence>
<dbReference type="GO" id="GO:0004674">
    <property type="term" value="F:protein serine/threonine kinase activity"/>
    <property type="evidence" value="ECO:0007669"/>
    <property type="project" value="UniProtKB-KW"/>
</dbReference>
<dbReference type="PROSITE" id="PS50011">
    <property type="entry name" value="PROTEIN_KINASE_DOM"/>
    <property type="match status" value="1"/>
</dbReference>
<gene>
    <name evidence="13" type="ORF">KDW_00670</name>
</gene>
<protein>
    <recommendedName>
        <fullName evidence="1">non-specific serine/threonine protein kinase</fullName>
        <ecNumber evidence="1">2.7.11.1</ecNumber>
    </recommendedName>
</protein>
<evidence type="ECO:0000256" key="8">
    <source>
        <dbReference type="ARBA" id="ARBA00048679"/>
    </source>
</evidence>
<keyword evidence="14" id="KW-1185">Reference proteome</keyword>
<dbReference type="Pfam" id="PF00069">
    <property type="entry name" value="Pkinase"/>
    <property type="match status" value="1"/>
</dbReference>
<dbReference type="InterPro" id="IPR008984">
    <property type="entry name" value="SMAD_FHA_dom_sf"/>
</dbReference>
<dbReference type="InterPro" id="IPR008271">
    <property type="entry name" value="Ser/Thr_kinase_AS"/>
</dbReference>
<comment type="catalytic activity">
    <reaction evidence="7">
        <text>L-threonyl-[protein] + ATP = O-phospho-L-threonyl-[protein] + ADP + H(+)</text>
        <dbReference type="Rhea" id="RHEA:46608"/>
        <dbReference type="Rhea" id="RHEA-COMP:11060"/>
        <dbReference type="Rhea" id="RHEA-COMP:11605"/>
        <dbReference type="ChEBI" id="CHEBI:15378"/>
        <dbReference type="ChEBI" id="CHEBI:30013"/>
        <dbReference type="ChEBI" id="CHEBI:30616"/>
        <dbReference type="ChEBI" id="CHEBI:61977"/>
        <dbReference type="ChEBI" id="CHEBI:456216"/>
        <dbReference type="EC" id="2.7.11.1"/>
    </reaction>
</comment>
<evidence type="ECO:0000313" key="14">
    <source>
        <dbReference type="Proteomes" id="UP000326912"/>
    </source>
</evidence>
<comment type="caution">
    <text evidence="13">The sequence shown here is derived from an EMBL/GenBank/DDBJ whole genome shotgun (WGS) entry which is preliminary data.</text>
</comment>
<feature type="domain" description="FHA" evidence="11">
    <location>
        <begin position="403"/>
        <end position="452"/>
    </location>
</feature>
<evidence type="ECO:0000256" key="6">
    <source>
        <dbReference type="ARBA" id="ARBA00022840"/>
    </source>
</evidence>
<dbReference type="FunFam" id="1.10.510.10:FF:000021">
    <property type="entry name" value="Serine/threonine protein kinase"/>
    <property type="match status" value="1"/>
</dbReference>
<dbReference type="InterPro" id="IPR017441">
    <property type="entry name" value="Protein_kinase_ATP_BS"/>
</dbReference>
<keyword evidence="5" id="KW-0418">Kinase</keyword>
<dbReference type="SMART" id="SM00220">
    <property type="entry name" value="S_TKc"/>
    <property type="match status" value="1"/>
</dbReference>
<comment type="catalytic activity">
    <reaction evidence="8">
        <text>L-seryl-[protein] + ATP = O-phospho-L-seryl-[protein] + ADP + H(+)</text>
        <dbReference type="Rhea" id="RHEA:17989"/>
        <dbReference type="Rhea" id="RHEA-COMP:9863"/>
        <dbReference type="Rhea" id="RHEA-COMP:11604"/>
        <dbReference type="ChEBI" id="CHEBI:15378"/>
        <dbReference type="ChEBI" id="CHEBI:29999"/>
        <dbReference type="ChEBI" id="CHEBI:30616"/>
        <dbReference type="ChEBI" id="CHEBI:83421"/>
        <dbReference type="ChEBI" id="CHEBI:456216"/>
        <dbReference type="EC" id="2.7.11.1"/>
    </reaction>
</comment>
<proteinExistence type="predicted"/>
<evidence type="ECO:0000256" key="10">
    <source>
        <dbReference type="SAM" id="MobiDB-lite"/>
    </source>
</evidence>
<dbReference type="FunFam" id="3.30.200.20:FF:000035">
    <property type="entry name" value="Serine/threonine protein kinase Stk1"/>
    <property type="match status" value="1"/>
</dbReference>
<feature type="compositionally biased region" description="Low complexity" evidence="10">
    <location>
        <begin position="309"/>
        <end position="321"/>
    </location>
</feature>
<dbReference type="InterPro" id="IPR000719">
    <property type="entry name" value="Prot_kinase_dom"/>
</dbReference>
<dbReference type="SUPFAM" id="SSF49879">
    <property type="entry name" value="SMAD/FHA domain"/>
    <property type="match status" value="1"/>
</dbReference>
<dbReference type="Gene3D" id="1.10.510.10">
    <property type="entry name" value="Transferase(Phosphotransferase) domain 1"/>
    <property type="match status" value="1"/>
</dbReference>
<dbReference type="GO" id="GO:0005524">
    <property type="term" value="F:ATP binding"/>
    <property type="evidence" value="ECO:0007669"/>
    <property type="project" value="UniProtKB-UniRule"/>
</dbReference>
<dbReference type="InterPro" id="IPR000253">
    <property type="entry name" value="FHA_dom"/>
</dbReference>
<evidence type="ECO:0000259" key="12">
    <source>
        <dbReference type="PROSITE" id="PS50011"/>
    </source>
</evidence>
<evidence type="ECO:0000256" key="5">
    <source>
        <dbReference type="ARBA" id="ARBA00022777"/>
    </source>
</evidence>
<dbReference type="CDD" id="cd00060">
    <property type="entry name" value="FHA"/>
    <property type="match status" value="1"/>
</dbReference>
<sequence length="479" mass="52176">MQPGNNYPQQAGNSGDMGSLIGKSLGQFRIVERIGAGGMATVFKAYQPNLDRHVAIKVLPSYHARDPIFVKRFVQEARSVAKLAHPNIVQIHDFGEQDTITYIVMEYVDGGTLKDRLKQALAVPEAVDFIIQGAEGLDCAHRNNIVHRDVKPANMLLRRDGHLLLSDFGIAKILEESTSLTRVGTGIGTPQYMSPEQGMGQKVDRRSDIYSLGIVLFHCLTGRVPFIADSPLTITVKHMNEPLPVELLVAEGVPNPIIQVVQKMTAKQANDRYQSADLLIEALTGALVASNLSMPRMYRVPPIAQVGNSGSNMGSNPGISSTPSGSLAGGKPAPSQMVTCFRCGTINPDSRLFCTTCGDELANGRANKDTYRVNGRPVLARLTMQTGTAGLQGRSYRFHQDVTTIGRTNGNDMIIPGRSVSRRHARLWFSDGHWYLDDVGSSNGTLVNNVRIFQAVMLNDGDTINFGDEIVVFNITYGP</sequence>
<keyword evidence="4 9" id="KW-0547">Nucleotide-binding</keyword>
<organism evidence="13 14">
    <name type="scientific">Dictyobacter vulcani</name>
    <dbReference type="NCBI Taxonomy" id="2607529"/>
    <lineage>
        <taxon>Bacteria</taxon>
        <taxon>Bacillati</taxon>
        <taxon>Chloroflexota</taxon>
        <taxon>Ktedonobacteria</taxon>
        <taxon>Ktedonobacterales</taxon>
        <taxon>Dictyobacteraceae</taxon>
        <taxon>Dictyobacter</taxon>
    </lineage>
</organism>
<dbReference type="PROSITE" id="PS00107">
    <property type="entry name" value="PROTEIN_KINASE_ATP"/>
    <property type="match status" value="1"/>
</dbReference>
<dbReference type="Pfam" id="PF00498">
    <property type="entry name" value="FHA"/>
    <property type="match status" value="1"/>
</dbReference>
<dbReference type="RefSeq" id="WP_151754120.1">
    <property type="nucleotide sequence ID" value="NZ_BKZW01000001.1"/>
</dbReference>
<keyword evidence="3" id="KW-0808">Transferase</keyword>
<evidence type="ECO:0000256" key="4">
    <source>
        <dbReference type="ARBA" id="ARBA00022741"/>
    </source>
</evidence>
<dbReference type="PROSITE" id="PS00108">
    <property type="entry name" value="PROTEIN_KINASE_ST"/>
    <property type="match status" value="1"/>
</dbReference>
<dbReference type="Gene3D" id="3.30.200.20">
    <property type="entry name" value="Phosphorylase Kinase, domain 1"/>
    <property type="match status" value="1"/>
</dbReference>
<feature type="region of interest" description="Disordered" evidence="10">
    <location>
        <begin position="309"/>
        <end position="331"/>
    </location>
</feature>
<dbReference type="AlphaFoldDB" id="A0A5J4KF45"/>
<dbReference type="PROSITE" id="PS50006">
    <property type="entry name" value="FHA_DOMAIN"/>
    <property type="match status" value="1"/>
</dbReference>
<name>A0A5J4KF45_9CHLR</name>
<feature type="binding site" evidence="9">
    <location>
        <position position="57"/>
    </location>
    <ligand>
        <name>ATP</name>
        <dbReference type="ChEBI" id="CHEBI:30616"/>
    </ligand>
</feature>
<dbReference type="InterPro" id="IPR011009">
    <property type="entry name" value="Kinase-like_dom_sf"/>
</dbReference>
<keyword evidence="2" id="KW-0723">Serine/threonine-protein kinase</keyword>
<reference evidence="13 14" key="1">
    <citation type="submission" date="2019-10" db="EMBL/GenBank/DDBJ databases">
        <title>Dictyobacter vulcani sp. nov., within the class Ktedonobacteria, isolated from soil of volcanic Mt. Zao.</title>
        <authorList>
            <person name="Zheng Y."/>
            <person name="Wang C.M."/>
            <person name="Sakai Y."/>
            <person name="Abe K."/>
            <person name="Yokota A."/>
            <person name="Yabe S."/>
        </authorList>
    </citation>
    <scope>NUCLEOTIDE SEQUENCE [LARGE SCALE GENOMIC DNA]</scope>
    <source>
        <strain evidence="13 14">W12</strain>
    </source>
</reference>
<evidence type="ECO:0000256" key="9">
    <source>
        <dbReference type="PROSITE-ProRule" id="PRU10141"/>
    </source>
</evidence>
<evidence type="ECO:0000256" key="2">
    <source>
        <dbReference type="ARBA" id="ARBA00022527"/>
    </source>
</evidence>
<dbReference type="PANTHER" id="PTHR43289:SF6">
    <property type="entry name" value="SERINE_THREONINE-PROTEIN KINASE NEKL-3"/>
    <property type="match status" value="1"/>
</dbReference>
<keyword evidence="6 9" id="KW-0067">ATP-binding</keyword>